<comment type="caution">
    <text evidence="7">The sequence shown here is derived from an EMBL/GenBank/DDBJ whole genome shotgun (WGS) entry which is preliminary data.</text>
</comment>
<dbReference type="PANTHER" id="PTHR23502">
    <property type="entry name" value="MAJOR FACILITATOR SUPERFAMILY"/>
    <property type="match status" value="1"/>
</dbReference>
<name>A0ABR0EFC9_ZASCE</name>
<dbReference type="InterPro" id="IPR036259">
    <property type="entry name" value="MFS_trans_sf"/>
</dbReference>
<feature type="transmembrane region" description="Helical" evidence="5">
    <location>
        <begin position="414"/>
        <end position="433"/>
    </location>
</feature>
<sequence length="560" mass="62990">MQSLRQYRAIRSAVAREVETGKIINIPNEKVNVLSDDASTSGTSTSTADLKEKSHEDGDIIVGWEGPQDPLNPRNWSMTRRCVIFAILWINVFAVDWASSADSQAGSKIAKQFHVSEEAEALSPSLYTFGLAIGSLAAGPIAETVGRNPIYVVSRIFHVLWLVGAALAPNFGAQCVFRLFAGLSGSILLAIHAASTADIFGPVHRTLAWPIIALASFWGTALSPVVGAWIAQSSHINWRWTDWIAVLLSGATLILTLFFLPETFSPILLSWRAKHLRDITESDRFKSEVDLQNTLWKRFQVAVLRAFHMITREPIVVLLGGWIVMEYIVVFGLLQGFTYIFGDTYNFERGLIGTVFVAIGVGCTLWSCFTPWYYQLYKRKVKTLHQQITGEWRDDLVRAANIPGQDLPDPEYRLWYALLAAPAFPISLFWMGWTNYSWISPWSDLGATTLLGFSWAGIYVTVYQYILDTYGIYSGSALSIITCWRYLASGMINMVSRPMYDGIGVHWVMTMLGCLAVLQMPLPIIFYFYGERIRRRSAFANRYARTTNPRSREGHALQWK</sequence>
<feature type="transmembrane region" description="Helical" evidence="5">
    <location>
        <begin position="177"/>
        <end position="195"/>
    </location>
</feature>
<dbReference type="InterPro" id="IPR020846">
    <property type="entry name" value="MFS_dom"/>
</dbReference>
<comment type="subcellular location">
    <subcellularLocation>
        <location evidence="1">Membrane</location>
        <topology evidence="1">Multi-pass membrane protein</topology>
    </subcellularLocation>
</comment>
<evidence type="ECO:0000256" key="5">
    <source>
        <dbReference type="SAM" id="Phobius"/>
    </source>
</evidence>
<feature type="transmembrane region" description="Helical" evidence="5">
    <location>
        <begin position="121"/>
        <end position="138"/>
    </location>
</feature>
<protein>
    <recommendedName>
        <fullName evidence="6">Major facilitator superfamily (MFS) profile domain-containing protein</fullName>
    </recommendedName>
</protein>
<keyword evidence="4 5" id="KW-0472">Membrane</keyword>
<evidence type="ECO:0000256" key="2">
    <source>
        <dbReference type="ARBA" id="ARBA00022692"/>
    </source>
</evidence>
<keyword evidence="2 5" id="KW-0812">Transmembrane</keyword>
<evidence type="ECO:0000256" key="4">
    <source>
        <dbReference type="ARBA" id="ARBA00023136"/>
    </source>
</evidence>
<feature type="transmembrane region" description="Helical" evidence="5">
    <location>
        <begin position="243"/>
        <end position="269"/>
    </location>
</feature>
<dbReference type="PANTHER" id="PTHR23502:SF188">
    <property type="entry name" value="MAJOR FACILITATOR SUPERFAMILY (MFS) PROFILE DOMAIN-CONTAINING PROTEIN"/>
    <property type="match status" value="1"/>
</dbReference>
<dbReference type="SUPFAM" id="SSF103473">
    <property type="entry name" value="MFS general substrate transporter"/>
    <property type="match status" value="1"/>
</dbReference>
<feature type="transmembrane region" description="Helical" evidence="5">
    <location>
        <begin position="445"/>
        <end position="463"/>
    </location>
</feature>
<dbReference type="Pfam" id="PF07690">
    <property type="entry name" value="MFS_1"/>
    <property type="match status" value="1"/>
</dbReference>
<feature type="transmembrane region" description="Helical" evidence="5">
    <location>
        <begin position="207"/>
        <end position="231"/>
    </location>
</feature>
<gene>
    <name evidence="7" type="ORF">PRZ48_007999</name>
</gene>
<evidence type="ECO:0000313" key="8">
    <source>
        <dbReference type="Proteomes" id="UP001305779"/>
    </source>
</evidence>
<organism evidence="7 8">
    <name type="scientific">Zasmidium cellare</name>
    <name type="common">Wine cellar mold</name>
    <name type="synonym">Racodium cellare</name>
    <dbReference type="NCBI Taxonomy" id="395010"/>
    <lineage>
        <taxon>Eukaryota</taxon>
        <taxon>Fungi</taxon>
        <taxon>Dikarya</taxon>
        <taxon>Ascomycota</taxon>
        <taxon>Pezizomycotina</taxon>
        <taxon>Dothideomycetes</taxon>
        <taxon>Dothideomycetidae</taxon>
        <taxon>Mycosphaerellales</taxon>
        <taxon>Mycosphaerellaceae</taxon>
        <taxon>Zasmidium</taxon>
    </lineage>
</organism>
<reference evidence="7 8" key="1">
    <citation type="journal article" date="2023" name="G3 (Bethesda)">
        <title>A chromosome-level genome assembly of Zasmidium syzygii isolated from banana leaves.</title>
        <authorList>
            <person name="van Westerhoven A.C."/>
            <person name="Mehrabi R."/>
            <person name="Talebi R."/>
            <person name="Steentjes M.B.F."/>
            <person name="Corcolon B."/>
            <person name="Chong P.A."/>
            <person name="Kema G.H.J."/>
            <person name="Seidl M.F."/>
        </authorList>
    </citation>
    <scope>NUCLEOTIDE SEQUENCE [LARGE SCALE GENOMIC DNA]</scope>
    <source>
        <strain evidence="7 8">P124</strain>
    </source>
</reference>
<feature type="transmembrane region" description="Helical" evidence="5">
    <location>
        <begin position="352"/>
        <end position="374"/>
    </location>
</feature>
<evidence type="ECO:0000313" key="7">
    <source>
        <dbReference type="EMBL" id="KAK4499813.1"/>
    </source>
</evidence>
<dbReference type="EMBL" id="JAXOVC010000006">
    <property type="protein sequence ID" value="KAK4499813.1"/>
    <property type="molecule type" value="Genomic_DNA"/>
</dbReference>
<proteinExistence type="predicted"/>
<dbReference type="Proteomes" id="UP001305779">
    <property type="component" value="Unassembled WGS sequence"/>
</dbReference>
<evidence type="ECO:0000256" key="3">
    <source>
        <dbReference type="ARBA" id="ARBA00022989"/>
    </source>
</evidence>
<feature type="transmembrane region" description="Helical" evidence="5">
    <location>
        <begin position="150"/>
        <end position="171"/>
    </location>
</feature>
<feature type="transmembrane region" description="Helical" evidence="5">
    <location>
        <begin position="470"/>
        <end position="487"/>
    </location>
</feature>
<feature type="transmembrane region" description="Helical" evidence="5">
    <location>
        <begin position="82"/>
        <end position="101"/>
    </location>
</feature>
<dbReference type="Gene3D" id="1.20.1250.20">
    <property type="entry name" value="MFS general substrate transporter like domains"/>
    <property type="match status" value="1"/>
</dbReference>
<feature type="domain" description="Major facilitator superfamily (MFS) profile" evidence="6">
    <location>
        <begin position="84"/>
        <end position="531"/>
    </location>
</feature>
<feature type="transmembrane region" description="Helical" evidence="5">
    <location>
        <begin position="507"/>
        <end position="529"/>
    </location>
</feature>
<dbReference type="InterPro" id="IPR011701">
    <property type="entry name" value="MFS"/>
</dbReference>
<feature type="transmembrane region" description="Helical" evidence="5">
    <location>
        <begin position="315"/>
        <end position="340"/>
    </location>
</feature>
<evidence type="ECO:0000256" key="1">
    <source>
        <dbReference type="ARBA" id="ARBA00004141"/>
    </source>
</evidence>
<dbReference type="PROSITE" id="PS50850">
    <property type="entry name" value="MFS"/>
    <property type="match status" value="1"/>
</dbReference>
<keyword evidence="3 5" id="KW-1133">Transmembrane helix</keyword>
<keyword evidence="8" id="KW-1185">Reference proteome</keyword>
<evidence type="ECO:0000259" key="6">
    <source>
        <dbReference type="PROSITE" id="PS50850"/>
    </source>
</evidence>
<accession>A0ABR0EFC9</accession>